<dbReference type="Proteomes" id="UP000033710">
    <property type="component" value="Unassembled WGS sequence"/>
</dbReference>
<evidence type="ECO:0000313" key="8">
    <source>
        <dbReference type="Proteomes" id="UP000033710"/>
    </source>
</evidence>
<dbReference type="InterPro" id="IPR013752">
    <property type="entry name" value="KPA_reductase"/>
</dbReference>
<evidence type="ECO:0008006" key="9">
    <source>
        <dbReference type="Google" id="ProtNLM"/>
    </source>
</evidence>
<feature type="region of interest" description="Disordered" evidence="4">
    <location>
        <begin position="86"/>
        <end position="225"/>
    </location>
</feature>
<feature type="compositionally biased region" description="Polar residues" evidence="4">
    <location>
        <begin position="114"/>
        <end position="126"/>
    </location>
</feature>
<dbReference type="SUPFAM" id="SSF48179">
    <property type="entry name" value="6-phosphogluconate dehydrogenase C-terminal domain-like"/>
    <property type="match status" value="1"/>
</dbReference>
<sequence length="737" mass="79771">MGSMALLAGARSAGIHAAPARAVLLRLRSSCGAASAVAASRHASSHSPLPFTETSSSLPSDYHLPFGNPSLLIPTLSKHEPTILASPRASAASATAQQNATRVPSTPDAPTPSEPSQRAPQNTSQRPPARPFSNPLTSSPKVPKPTQPISKTILSAGRRLGRESDAEPDHHRLEPTPIRQSSPPPPLTEVEEDPDDYFRILPEEDDQTRAAPATETRPTPREPIHVLGGNIQATYLAHMLAGLPSNPEVHIVHLGYHQARKWDSEGERVEVLRGNKALPHNPVIGEYAGPNRRPSRSSNVVRPRSFDTVHRPIENLIVTMTCAASIGALEQLAPRINSRTTICLLQPGLGVVERINELCFPYIPDRPSYILGHMTHLLGYTENAFSVVENVPGRVVLTHYTPPDQLVEEGGELVAGDRRAIAASDDDDFDSIIADGEIGADGNSVSSSSRNSKSPPTFVPELPPAPKRKREGTDGDQSLELEYSTGMRLMYLLNVTPELGAGGYSTAAFLRYKLPELVYAAAVEPVQTVLDLPMGNALWSNGPAWSMVEDLVREMISVILQMPETRASPKLAEYVRSGAFERKVFRLSYRKSEGRTRRPGPGGNNHSDDGDAYRGSGPQSAQSDSGGYCLMARRVALGQGTDIEFLNGYFVRRGKALGVACPHNEMIIKMVRAKQRSRVARPSALQIDPSDPDQESHIPFVPPSGPYVSASGKFPKPEKRKKHAGKQASKHADNDQA</sequence>
<feature type="compositionally biased region" description="Low complexity" evidence="4">
    <location>
        <begin position="290"/>
        <end position="303"/>
    </location>
</feature>
<dbReference type="GO" id="GO:0008677">
    <property type="term" value="F:2-dehydropantoate 2-reductase activity"/>
    <property type="evidence" value="ECO:0007669"/>
    <property type="project" value="TreeGrafter"/>
</dbReference>
<evidence type="ECO:0000259" key="5">
    <source>
        <dbReference type="Pfam" id="PF02558"/>
    </source>
</evidence>
<comment type="caution">
    <text evidence="7">The sequence shown here is derived from an EMBL/GenBank/DDBJ whole genome shotgun (WGS) entry which is preliminary data.</text>
</comment>
<reference evidence="7 8" key="2">
    <citation type="journal article" date="2015" name="Eukaryot. Cell">
        <title>Asexual propagation of a virulent clone complex in a human and feline outbreak of sporotrichosis.</title>
        <authorList>
            <person name="Teixeira Mde M."/>
            <person name="Rodrigues A.M."/>
            <person name="Tsui C.K."/>
            <person name="de Almeida L.G."/>
            <person name="Van Diepeningen A.D."/>
            <person name="van den Ende B.G."/>
            <person name="Fernandes G.F."/>
            <person name="Kano R."/>
            <person name="Hamelin R.C."/>
            <person name="Lopes-Bezerra L.M."/>
            <person name="Vasconcelos A.T."/>
            <person name="de Hoog S."/>
            <person name="de Camargo Z.P."/>
            <person name="Felipe M.S."/>
        </authorList>
    </citation>
    <scope>NUCLEOTIDE SEQUENCE [LARGE SCALE GENOMIC DNA]</scope>
    <source>
        <strain evidence="7 8">1099-18</strain>
    </source>
</reference>
<evidence type="ECO:0000256" key="2">
    <source>
        <dbReference type="ARBA" id="ARBA00022857"/>
    </source>
</evidence>
<dbReference type="PANTHER" id="PTHR43765">
    <property type="entry name" value="2-DEHYDROPANTOATE 2-REDUCTASE-RELATED"/>
    <property type="match status" value="1"/>
</dbReference>
<keyword evidence="2" id="KW-0521">NADP</keyword>
<gene>
    <name evidence="7" type="ORF">SPSK_08704</name>
</gene>
<dbReference type="RefSeq" id="XP_016588155.1">
    <property type="nucleotide sequence ID" value="XM_016735292.1"/>
</dbReference>
<feature type="compositionally biased region" description="Low complexity" evidence="4">
    <location>
        <begin position="86"/>
        <end position="102"/>
    </location>
</feature>
<dbReference type="InterPro" id="IPR008927">
    <property type="entry name" value="6-PGluconate_DH-like_C_sf"/>
</dbReference>
<feature type="domain" description="Ketopantoate reductase C-terminal" evidence="6">
    <location>
        <begin position="630"/>
        <end position="675"/>
    </location>
</feature>
<evidence type="ECO:0000256" key="4">
    <source>
        <dbReference type="SAM" id="MobiDB-lite"/>
    </source>
</evidence>
<proteinExistence type="inferred from homology"/>
<evidence type="ECO:0000256" key="3">
    <source>
        <dbReference type="ARBA" id="ARBA00023002"/>
    </source>
</evidence>
<protein>
    <recommendedName>
        <fullName evidence="9">2-dehydropantoate 2-reductase</fullName>
    </recommendedName>
</protein>
<dbReference type="InterPro" id="IPR050838">
    <property type="entry name" value="Ketopantoate_reductase"/>
</dbReference>
<dbReference type="Gene3D" id="1.10.1040.10">
    <property type="entry name" value="N-(1-d-carboxylethyl)-l-norvaline Dehydrogenase, domain 2"/>
    <property type="match status" value="1"/>
</dbReference>
<dbReference type="InterPro" id="IPR013328">
    <property type="entry name" value="6PGD_dom2"/>
</dbReference>
<feature type="compositionally biased region" description="Basic residues" evidence="4">
    <location>
        <begin position="718"/>
        <end position="729"/>
    </location>
</feature>
<dbReference type="EMBL" id="AXCR01000007">
    <property type="protein sequence ID" value="KJR85479.1"/>
    <property type="molecule type" value="Genomic_DNA"/>
</dbReference>
<dbReference type="GeneID" id="27670569"/>
<comment type="similarity">
    <text evidence="1">Belongs to the ketopantoate reductase family.</text>
</comment>
<dbReference type="InterPro" id="IPR013332">
    <property type="entry name" value="KPR_N"/>
</dbReference>
<feature type="compositionally biased region" description="Low complexity" evidence="4">
    <location>
        <begin position="444"/>
        <end position="454"/>
    </location>
</feature>
<feature type="region of interest" description="Disordered" evidence="4">
    <location>
        <begin position="675"/>
        <end position="737"/>
    </location>
</feature>
<evidence type="ECO:0000313" key="7">
    <source>
        <dbReference type="EMBL" id="KJR85479.1"/>
    </source>
</evidence>
<dbReference type="Pfam" id="PF08546">
    <property type="entry name" value="ApbA_C"/>
    <property type="match status" value="1"/>
</dbReference>
<feature type="region of interest" description="Disordered" evidence="4">
    <location>
        <begin position="280"/>
        <end position="303"/>
    </location>
</feature>
<feature type="compositionally biased region" description="Basic and acidic residues" evidence="4">
    <location>
        <begin position="160"/>
        <end position="174"/>
    </location>
</feature>
<dbReference type="GO" id="GO:0005739">
    <property type="term" value="C:mitochondrion"/>
    <property type="evidence" value="ECO:0007669"/>
    <property type="project" value="TreeGrafter"/>
</dbReference>
<dbReference type="AlphaFoldDB" id="A0A0F2M8S5"/>
<evidence type="ECO:0000259" key="6">
    <source>
        <dbReference type="Pfam" id="PF08546"/>
    </source>
</evidence>
<accession>A0A0F2M8S5</accession>
<feature type="region of interest" description="Disordered" evidence="4">
    <location>
        <begin position="591"/>
        <end position="625"/>
    </location>
</feature>
<feature type="region of interest" description="Disordered" evidence="4">
    <location>
        <begin position="438"/>
        <end position="477"/>
    </location>
</feature>
<dbReference type="Pfam" id="PF02558">
    <property type="entry name" value="ApbA"/>
    <property type="match status" value="1"/>
</dbReference>
<keyword evidence="3" id="KW-0560">Oxidoreductase</keyword>
<dbReference type="KEGG" id="ssck:SPSK_08704"/>
<dbReference type="PANTHER" id="PTHR43765:SF2">
    <property type="entry name" value="2-DEHYDROPANTOATE 2-REDUCTASE"/>
    <property type="match status" value="1"/>
</dbReference>
<dbReference type="OrthoDB" id="73846at2759"/>
<reference evidence="7 8" key="1">
    <citation type="journal article" date="2014" name="BMC Genomics">
        <title>Comparative genomics of the major fungal agents of human and animal Sporotrichosis: Sporothrix schenckii and Sporothrix brasiliensis.</title>
        <authorList>
            <person name="Teixeira M.M."/>
            <person name="de Almeida L.G."/>
            <person name="Kubitschek-Barreira P."/>
            <person name="Alves F.L."/>
            <person name="Kioshima E.S."/>
            <person name="Abadio A.K."/>
            <person name="Fernandes L."/>
            <person name="Derengowski L.S."/>
            <person name="Ferreira K.S."/>
            <person name="Souza R.C."/>
            <person name="Ruiz J.C."/>
            <person name="de Andrade N.C."/>
            <person name="Paes H.C."/>
            <person name="Nicola A.M."/>
            <person name="Albuquerque P."/>
            <person name="Gerber A.L."/>
            <person name="Martins V.P."/>
            <person name="Peconick L.D."/>
            <person name="Neto A.V."/>
            <person name="Chaucanez C.B."/>
            <person name="Silva P.A."/>
            <person name="Cunha O.L."/>
            <person name="de Oliveira F.F."/>
            <person name="dos Santos T.C."/>
            <person name="Barros A.L."/>
            <person name="Soares M.A."/>
            <person name="de Oliveira L.M."/>
            <person name="Marini M.M."/>
            <person name="Villalobos-Duno H."/>
            <person name="Cunha M.M."/>
            <person name="de Hoog S."/>
            <person name="da Silveira J.F."/>
            <person name="Henrissat B."/>
            <person name="Nino-Vega G.A."/>
            <person name="Cisalpino P.S."/>
            <person name="Mora-Montes H.M."/>
            <person name="Almeida S.R."/>
            <person name="Stajich J.E."/>
            <person name="Lopes-Bezerra L.M."/>
            <person name="Vasconcelos A.T."/>
            <person name="Felipe M.S."/>
        </authorList>
    </citation>
    <scope>NUCLEOTIDE SEQUENCE [LARGE SCALE GENOMIC DNA]</scope>
    <source>
        <strain evidence="7 8">1099-18</strain>
    </source>
</reference>
<dbReference type="VEuPathDB" id="FungiDB:SPSK_08704"/>
<feature type="domain" description="Ketopantoate reductase N-terminal" evidence="5">
    <location>
        <begin position="224"/>
        <end position="397"/>
    </location>
</feature>
<organism evidence="7 8">
    <name type="scientific">Sporothrix schenckii 1099-18</name>
    <dbReference type="NCBI Taxonomy" id="1397361"/>
    <lineage>
        <taxon>Eukaryota</taxon>
        <taxon>Fungi</taxon>
        <taxon>Dikarya</taxon>
        <taxon>Ascomycota</taxon>
        <taxon>Pezizomycotina</taxon>
        <taxon>Sordariomycetes</taxon>
        <taxon>Sordariomycetidae</taxon>
        <taxon>Ophiostomatales</taxon>
        <taxon>Ophiostomataceae</taxon>
        <taxon>Sporothrix</taxon>
    </lineage>
</organism>
<evidence type="ECO:0000256" key="1">
    <source>
        <dbReference type="ARBA" id="ARBA00007870"/>
    </source>
</evidence>
<dbReference type="GO" id="GO:0050661">
    <property type="term" value="F:NADP binding"/>
    <property type="evidence" value="ECO:0007669"/>
    <property type="project" value="TreeGrafter"/>
</dbReference>
<name>A0A0F2M8S5_SPOSC</name>